<protein>
    <submittedName>
        <fullName evidence="1">Uncharacterized protein</fullName>
    </submittedName>
</protein>
<proteinExistence type="predicted"/>
<organism evidence="1">
    <name type="scientific">Arundo donax</name>
    <name type="common">Giant reed</name>
    <name type="synonym">Donax arundinaceus</name>
    <dbReference type="NCBI Taxonomy" id="35708"/>
    <lineage>
        <taxon>Eukaryota</taxon>
        <taxon>Viridiplantae</taxon>
        <taxon>Streptophyta</taxon>
        <taxon>Embryophyta</taxon>
        <taxon>Tracheophyta</taxon>
        <taxon>Spermatophyta</taxon>
        <taxon>Magnoliopsida</taxon>
        <taxon>Liliopsida</taxon>
        <taxon>Poales</taxon>
        <taxon>Poaceae</taxon>
        <taxon>PACMAD clade</taxon>
        <taxon>Arundinoideae</taxon>
        <taxon>Arundineae</taxon>
        <taxon>Arundo</taxon>
    </lineage>
</organism>
<reference evidence="1" key="1">
    <citation type="submission" date="2014-09" db="EMBL/GenBank/DDBJ databases">
        <authorList>
            <person name="Magalhaes I.L.F."/>
            <person name="Oliveira U."/>
            <person name="Santos F.R."/>
            <person name="Vidigal T.H.D.A."/>
            <person name="Brescovit A.D."/>
            <person name="Santos A.J."/>
        </authorList>
    </citation>
    <scope>NUCLEOTIDE SEQUENCE</scope>
    <source>
        <tissue evidence="1">Shoot tissue taken approximately 20 cm above the soil surface</tissue>
    </source>
</reference>
<evidence type="ECO:0000313" key="1">
    <source>
        <dbReference type="EMBL" id="JAD18018.1"/>
    </source>
</evidence>
<sequence length="42" mass="4534">MGWENYTLGCGASLSIPKCTLYTQSMGPHSGWALGQRPYCPA</sequence>
<dbReference type="AlphaFoldDB" id="A0A0A8XZ28"/>
<name>A0A0A8XZ28_ARUDO</name>
<dbReference type="EMBL" id="GBRH01279877">
    <property type="protein sequence ID" value="JAD18018.1"/>
    <property type="molecule type" value="Transcribed_RNA"/>
</dbReference>
<reference evidence="1" key="2">
    <citation type="journal article" date="2015" name="Data Brief">
        <title>Shoot transcriptome of the giant reed, Arundo donax.</title>
        <authorList>
            <person name="Barrero R.A."/>
            <person name="Guerrero F.D."/>
            <person name="Moolhuijzen P."/>
            <person name="Goolsby J.A."/>
            <person name="Tidwell J."/>
            <person name="Bellgard S.E."/>
            <person name="Bellgard M.I."/>
        </authorList>
    </citation>
    <scope>NUCLEOTIDE SEQUENCE</scope>
    <source>
        <tissue evidence="1">Shoot tissue taken approximately 20 cm above the soil surface</tissue>
    </source>
</reference>
<accession>A0A0A8XZ28</accession>